<dbReference type="EMBL" id="UXSR01005284">
    <property type="protein sequence ID" value="VDD80696.1"/>
    <property type="molecule type" value="Genomic_DNA"/>
</dbReference>
<comment type="subunit">
    <text evidence="4">Forms a conjugate with ATG5.</text>
</comment>
<keyword evidence="2 4" id="KW-0833">Ubl conjugation pathway</keyword>
<dbReference type="GO" id="GO:0061723">
    <property type="term" value="P:glycophagy"/>
    <property type="evidence" value="ECO:0007669"/>
    <property type="project" value="TreeGrafter"/>
</dbReference>
<keyword evidence="3 4" id="KW-0072">Autophagy</keyword>
<name>A0A0R3UHA7_MESCO</name>
<protein>
    <recommendedName>
        <fullName evidence="4">Ubiquitin-like protein ATG12</fullName>
    </recommendedName>
</protein>
<dbReference type="GO" id="GO:0000045">
    <property type="term" value="P:autophagosome assembly"/>
    <property type="evidence" value="ECO:0007669"/>
    <property type="project" value="InterPro"/>
</dbReference>
<evidence type="ECO:0000256" key="2">
    <source>
        <dbReference type="ARBA" id="ARBA00022786"/>
    </source>
</evidence>
<dbReference type="GO" id="GO:0019776">
    <property type="term" value="F:Atg8-family ligase activity"/>
    <property type="evidence" value="ECO:0007669"/>
    <property type="project" value="TreeGrafter"/>
</dbReference>
<evidence type="ECO:0000313" key="5">
    <source>
        <dbReference type="EMBL" id="VDD80696.1"/>
    </source>
</evidence>
<dbReference type="GO" id="GO:0097352">
    <property type="term" value="P:autophagosome maturation"/>
    <property type="evidence" value="ECO:0007669"/>
    <property type="project" value="TreeGrafter"/>
</dbReference>
<dbReference type="STRING" id="53468.A0A0R3UHA7"/>
<keyword evidence="6" id="KW-1185">Reference proteome</keyword>
<organism evidence="5 6">
    <name type="scientific">Mesocestoides corti</name>
    <name type="common">Flatworm</name>
    <dbReference type="NCBI Taxonomy" id="53468"/>
    <lineage>
        <taxon>Eukaryota</taxon>
        <taxon>Metazoa</taxon>
        <taxon>Spiralia</taxon>
        <taxon>Lophotrochozoa</taxon>
        <taxon>Platyhelminthes</taxon>
        <taxon>Cestoda</taxon>
        <taxon>Eucestoda</taxon>
        <taxon>Cyclophyllidea</taxon>
        <taxon>Mesocestoididae</taxon>
        <taxon>Mesocestoides</taxon>
    </lineage>
</organism>
<sequence>MAEEANFGNQRVEDLHSLPKHSIKVDVLFKAVGDAPRMKKSRWAIKRNDTVINLTIFLRRYLGLGQSQDNLFIYVASSFAPPLDTEIGTLFDSFSADGTLILQYCKTQAWG</sequence>
<dbReference type="InterPro" id="IPR029071">
    <property type="entry name" value="Ubiquitin-like_domsf"/>
</dbReference>
<evidence type="ECO:0000256" key="4">
    <source>
        <dbReference type="RuleBase" id="RU361201"/>
    </source>
</evidence>
<dbReference type="Pfam" id="PF04110">
    <property type="entry name" value="APG12"/>
    <property type="match status" value="1"/>
</dbReference>
<evidence type="ECO:0000256" key="1">
    <source>
        <dbReference type="ARBA" id="ARBA00022499"/>
    </source>
</evidence>
<dbReference type="GO" id="GO:0034274">
    <property type="term" value="C:Atg12-Atg5-Atg16 complex"/>
    <property type="evidence" value="ECO:0007669"/>
    <property type="project" value="TreeGrafter"/>
</dbReference>
<accession>A0A0R3UHA7</accession>
<dbReference type="Proteomes" id="UP000267029">
    <property type="component" value="Unassembled WGS sequence"/>
</dbReference>
<proteinExistence type="inferred from homology"/>
<dbReference type="Gene3D" id="3.10.20.90">
    <property type="entry name" value="Phosphatidylinositol 3-kinase Catalytic Subunit, Chain A, domain 1"/>
    <property type="match status" value="1"/>
</dbReference>
<gene>
    <name evidence="5" type="ORF">MCOS_LOCUS6699</name>
</gene>
<reference evidence="5 6" key="1">
    <citation type="submission" date="2018-10" db="EMBL/GenBank/DDBJ databases">
        <authorList>
            <consortium name="Pathogen Informatics"/>
        </authorList>
    </citation>
    <scope>NUCLEOTIDE SEQUENCE [LARGE SCALE GENOMIC DNA]</scope>
</reference>
<dbReference type="CDD" id="cd01612">
    <property type="entry name" value="Ubl_ATG12"/>
    <property type="match status" value="1"/>
</dbReference>
<keyword evidence="1 4" id="KW-1017">Isopeptide bond</keyword>
<dbReference type="AlphaFoldDB" id="A0A0R3UHA7"/>
<dbReference type="PANTHER" id="PTHR13385:SF0">
    <property type="entry name" value="UBIQUITIN-LIKE PROTEIN ATG12"/>
    <property type="match status" value="1"/>
</dbReference>
<dbReference type="GO" id="GO:0034727">
    <property type="term" value="P:piecemeal microautophagy of the nucleus"/>
    <property type="evidence" value="ECO:0007669"/>
    <property type="project" value="TreeGrafter"/>
</dbReference>
<dbReference type="SUPFAM" id="SSF54236">
    <property type="entry name" value="Ubiquitin-like"/>
    <property type="match status" value="1"/>
</dbReference>
<evidence type="ECO:0000256" key="3">
    <source>
        <dbReference type="ARBA" id="ARBA00023006"/>
    </source>
</evidence>
<evidence type="ECO:0000313" key="6">
    <source>
        <dbReference type="Proteomes" id="UP000267029"/>
    </source>
</evidence>
<dbReference type="OrthoDB" id="10003551at2759"/>
<comment type="function">
    <text evidence="4">Ubiquitin-like protein involved in autophagic vesicle formation.</text>
</comment>
<dbReference type="GO" id="GO:0034045">
    <property type="term" value="C:phagophore assembly site membrane"/>
    <property type="evidence" value="ECO:0007669"/>
    <property type="project" value="TreeGrafter"/>
</dbReference>
<dbReference type="GO" id="GO:0000421">
    <property type="term" value="C:autophagosome membrane"/>
    <property type="evidence" value="ECO:0007669"/>
    <property type="project" value="TreeGrafter"/>
</dbReference>
<dbReference type="InterPro" id="IPR007242">
    <property type="entry name" value="Atg12"/>
</dbReference>
<dbReference type="GO" id="GO:0000422">
    <property type="term" value="P:autophagy of mitochondrion"/>
    <property type="evidence" value="ECO:0007669"/>
    <property type="project" value="TreeGrafter"/>
</dbReference>
<dbReference type="PANTHER" id="PTHR13385">
    <property type="entry name" value="AUTOPHAGY PROTEIN 12"/>
    <property type="match status" value="1"/>
</dbReference>
<comment type="similarity">
    <text evidence="4">Belongs to the ATG12 family.</text>
</comment>